<dbReference type="SUPFAM" id="SSF57850">
    <property type="entry name" value="RING/U-box"/>
    <property type="match status" value="1"/>
</dbReference>
<sequence length="806" mass="87831">MSCSNPQDSATASPKAMRSSSISERRPFAPVTPQRTNRGHKSRVVSSPLTPSNSSIMSSPFTPITNVYSSASSITSPDSSVSTKVGFSPESVKSKTKSVADATHNWRSRAKENGIKVDNDDYPFIDPMSPKDSVPSSFFSAHRRSRQALFQASSTDGTAFISPKTARIAIDGSASAPVSSSLNSSLLSTPEAVRSLSGSFTLTTPSPRSSHEIVQKLRQRGSLTDPARPRRRHISGPILGETLFDIDEDEAMSGPYPNVFGSPLQLKDDEETFAMKSKRCVSAPFLAARFFEGFGDDDDDESFEDDGLPDGPKFSRMSIKSTEIIQTKRDKSCSVCSASSPPLSVLIPCEHLICSSCLTGALNIVGEKDMRCGTCEKPVENFKLLSPLKLGAPLEDKVEGEENTMPEDLLPSAFEDLSLKSNNRSRETNHISPKSHETLLNATYGDVAVLRIDNVPWDITPPALVEFLQPYNVIRAHVLLDPKGKTLSHAYVEVPATDARSALRGVQNKSLGKGKRLRGVTVTMSGQAELMRSLFPSWLGGFEGSHPTLDGLDRPSMVRTLENGLITLPEIDGLVALMKNPKSHFLKVPTLPFYSLVSILSKFPAEGDSRVFWNAKLRDLLFGLANAACDLLIERIDTDLHDQRVLEAVISAAIDCRVFMESQRQGLYDRVVEAVSVKGGQLNCMPPDFLRPSSSGMSRSSDEVPTPDDTSSVSTASARDGRDQRSLGYGKPSKMRRNENINPFAYSNAMSLSRMPQNNYNGLLPHMQASSSLGFQNVNIPIGLPYSMAIPSQNPSCTKAFFYQPK</sequence>
<dbReference type="InterPro" id="IPR001841">
    <property type="entry name" value="Znf_RING"/>
</dbReference>
<dbReference type="InParanoid" id="A0A286UHN7"/>
<dbReference type="PROSITE" id="PS50089">
    <property type="entry name" value="ZF_RING_2"/>
    <property type="match status" value="1"/>
</dbReference>
<evidence type="ECO:0000256" key="2">
    <source>
        <dbReference type="ARBA" id="ARBA00022771"/>
    </source>
</evidence>
<feature type="compositionally biased region" description="Polar residues" evidence="5">
    <location>
        <begin position="1"/>
        <end position="22"/>
    </location>
</feature>
<comment type="caution">
    <text evidence="7">The sequence shown here is derived from an EMBL/GenBank/DDBJ whole genome shotgun (WGS) entry which is preliminary data.</text>
</comment>
<evidence type="ECO:0000256" key="4">
    <source>
        <dbReference type="PROSITE-ProRule" id="PRU00175"/>
    </source>
</evidence>
<dbReference type="GO" id="GO:0003676">
    <property type="term" value="F:nucleic acid binding"/>
    <property type="evidence" value="ECO:0007669"/>
    <property type="project" value="InterPro"/>
</dbReference>
<reference evidence="7 8" key="1">
    <citation type="journal article" date="2017" name="Mol. Ecol.">
        <title>Comparative and population genomic landscape of Phellinus noxius: A hypervariable fungus causing root rot in trees.</title>
        <authorList>
            <person name="Chung C.L."/>
            <person name="Lee T.J."/>
            <person name="Akiba M."/>
            <person name="Lee H.H."/>
            <person name="Kuo T.H."/>
            <person name="Liu D."/>
            <person name="Ke H.M."/>
            <person name="Yokoi T."/>
            <person name="Roa M.B."/>
            <person name="Lu M.J."/>
            <person name="Chang Y.Y."/>
            <person name="Ann P.J."/>
            <person name="Tsai J.N."/>
            <person name="Chen C.Y."/>
            <person name="Tzean S.S."/>
            <person name="Ota Y."/>
            <person name="Hattori T."/>
            <person name="Sahashi N."/>
            <person name="Liou R.F."/>
            <person name="Kikuchi T."/>
            <person name="Tsai I.J."/>
        </authorList>
    </citation>
    <scope>NUCLEOTIDE SEQUENCE [LARGE SCALE GENOMIC DNA]</scope>
    <source>
        <strain evidence="7 8">FFPRI411160</strain>
    </source>
</reference>
<dbReference type="InterPro" id="IPR017907">
    <property type="entry name" value="Znf_RING_CS"/>
</dbReference>
<dbReference type="PROSITE" id="PS00518">
    <property type="entry name" value="ZF_RING_1"/>
    <property type="match status" value="1"/>
</dbReference>
<evidence type="ECO:0000256" key="5">
    <source>
        <dbReference type="SAM" id="MobiDB-lite"/>
    </source>
</evidence>
<name>A0A286UHN7_9AGAM</name>
<keyword evidence="2 4" id="KW-0863">Zinc-finger</keyword>
<dbReference type="Gene3D" id="3.30.40.10">
    <property type="entry name" value="Zinc/RING finger domain, C3HC4 (zinc finger)"/>
    <property type="match status" value="1"/>
</dbReference>
<dbReference type="Proteomes" id="UP000217199">
    <property type="component" value="Unassembled WGS sequence"/>
</dbReference>
<organism evidence="7 8">
    <name type="scientific">Pyrrhoderma noxium</name>
    <dbReference type="NCBI Taxonomy" id="2282107"/>
    <lineage>
        <taxon>Eukaryota</taxon>
        <taxon>Fungi</taxon>
        <taxon>Dikarya</taxon>
        <taxon>Basidiomycota</taxon>
        <taxon>Agaricomycotina</taxon>
        <taxon>Agaricomycetes</taxon>
        <taxon>Hymenochaetales</taxon>
        <taxon>Hymenochaetaceae</taxon>
        <taxon>Pyrrhoderma</taxon>
    </lineage>
</organism>
<evidence type="ECO:0000256" key="1">
    <source>
        <dbReference type="ARBA" id="ARBA00022723"/>
    </source>
</evidence>
<proteinExistence type="predicted"/>
<dbReference type="STRING" id="2282107.A0A286UHN7"/>
<dbReference type="GO" id="GO:0008270">
    <property type="term" value="F:zinc ion binding"/>
    <property type="evidence" value="ECO:0007669"/>
    <property type="project" value="UniProtKB-KW"/>
</dbReference>
<evidence type="ECO:0000259" key="6">
    <source>
        <dbReference type="PROSITE" id="PS50089"/>
    </source>
</evidence>
<accession>A0A286UHN7</accession>
<feature type="region of interest" description="Disordered" evidence="5">
    <location>
        <begin position="686"/>
        <end position="738"/>
    </location>
</feature>
<evidence type="ECO:0000256" key="3">
    <source>
        <dbReference type="ARBA" id="ARBA00022833"/>
    </source>
</evidence>
<dbReference type="EMBL" id="NBII01000005">
    <property type="protein sequence ID" value="PAV19121.1"/>
    <property type="molecule type" value="Genomic_DNA"/>
</dbReference>
<dbReference type="AlphaFoldDB" id="A0A286UHN7"/>
<feature type="domain" description="RING-type" evidence="6">
    <location>
        <begin position="333"/>
        <end position="376"/>
    </location>
</feature>
<dbReference type="InterPro" id="IPR013083">
    <property type="entry name" value="Znf_RING/FYVE/PHD"/>
</dbReference>
<keyword evidence="3" id="KW-0862">Zinc</keyword>
<feature type="compositionally biased region" description="Low complexity" evidence="5">
    <location>
        <begin position="69"/>
        <end position="82"/>
    </location>
</feature>
<gene>
    <name evidence="7" type="ORF">PNOK_0596500</name>
</gene>
<keyword evidence="8" id="KW-1185">Reference proteome</keyword>
<feature type="region of interest" description="Disordered" evidence="5">
    <location>
        <begin position="1"/>
        <end position="99"/>
    </location>
</feature>
<protein>
    <recommendedName>
        <fullName evidence="6">RING-type domain-containing protein</fullName>
    </recommendedName>
</protein>
<evidence type="ECO:0000313" key="7">
    <source>
        <dbReference type="EMBL" id="PAV19121.1"/>
    </source>
</evidence>
<dbReference type="Gene3D" id="3.30.70.330">
    <property type="match status" value="1"/>
</dbReference>
<evidence type="ECO:0000313" key="8">
    <source>
        <dbReference type="Proteomes" id="UP000217199"/>
    </source>
</evidence>
<keyword evidence="1" id="KW-0479">Metal-binding</keyword>
<dbReference type="InterPro" id="IPR012677">
    <property type="entry name" value="Nucleotide-bd_a/b_plait_sf"/>
</dbReference>
<dbReference type="SUPFAM" id="SSF54928">
    <property type="entry name" value="RNA-binding domain, RBD"/>
    <property type="match status" value="1"/>
</dbReference>
<feature type="compositionally biased region" description="Polar residues" evidence="5">
    <location>
        <begin position="44"/>
        <end position="68"/>
    </location>
</feature>
<dbReference type="InterPro" id="IPR035979">
    <property type="entry name" value="RBD_domain_sf"/>
</dbReference>
<feature type="compositionally biased region" description="Polar residues" evidence="5">
    <location>
        <begin position="708"/>
        <end position="717"/>
    </location>
</feature>
<dbReference type="OrthoDB" id="336240at2759"/>